<proteinExistence type="predicted"/>
<protein>
    <submittedName>
        <fullName evidence="1">Uncharacterized protein</fullName>
    </submittedName>
</protein>
<name>A0AA95GRU4_9GAMM</name>
<evidence type="ECO:0000313" key="1">
    <source>
        <dbReference type="EMBL" id="WGM00175.1"/>
    </source>
</evidence>
<evidence type="ECO:0000313" key="2">
    <source>
        <dbReference type="Proteomes" id="UP001177595"/>
    </source>
</evidence>
<organism evidence="1 2">
    <name type="scientific">Arsenophonus nasoniae</name>
    <name type="common">son-killer infecting Nasonia vitripennis</name>
    <dbReference type="NCBI Taxonomy" id="638"/>
    <lineage>
        <taxon>Bacteria</taxon>
        <taxon>Pseudomonadati</taxon>
        <taxon>Pseudomonadota</taxon>
        <taxon>Gammaproteobacteria</taxon>
        <taxon>Enterobacterales</taxon>
        <taxon>Morganellaceae</taxon>
        <taxon>Arsenophonus</taxon>
    </lineage>
</organism>
<reference evidence="1" key="1">
    <citation type="submission" date="2023-04" db="EMBL/GenBank/DDBJ databases">
        <title>Genome dynamics across the evolutionary transition to endosymbiosis.</title>
        <authorList>
            <person name="Siozios S."/>
            <person name="Nadal-Jimenez P."/>
            <person name="Azagi T."/>
            <person name="Sprong H."/>
            <person name="Frost C.L."/>
            <person name="Parratt S.R."/>
            <person name="Taylor G."/>
            <person name="Brettell L."/>
            <person name="Lew K.C."/>
            <person name="Croft L."/>
            <person name="King K.C."/>
            <person name="Brockhurst M.A."/>
            <person name="Hypsa V."/>
            <person name="Novakova E."/>
            <person name="Darby A.C."/>
            <person name="Hurst G.D.D."/>
        </authorList>
    </citation>
    <scope>NUCLEOTIDE SEQUENCE</scope>
    <source>
        <strain evidence="1">APv</strain>
    </source>
</reference>
<gene>
    <name evidence="1" type="ORF">QE210_09730</name>
</gene>
<accession>A0AA95GRU4</accession>
<sequence length="49" mass="5585">MVPYLNSEDKIRGCGAKAIIHCLLPEQFYGEMHAKTACFEHSYPQSIKK</sequence>
<dbReference type="AlphaFoldDB" id="A0AA95GRU4"/>
<dbReference type="EMBL" id="CP123504">
    <property type="protein sequence ID" value="WGM00175.1"/>
    <property type="molecule type" value="Genomic_DNA"/>
</dbReference>
<dbReference type="Proteomes" id="UP001177595">
    <property type="component" value="Chromosome"/>
</dbReference>
<dbReference type="Gene3D" id="1.20.5.4570">
    <property type="match status" value="1"/>
</dbReference>